<sequence length="174" mass="19719">MPPQFRTRSPILEDEDGMTIRAGHQCTINTSLDIYIPNSTGRGPWWTQVFLPHAVTLDVVAKETQFEDFVADVAAACDEISPGAGAVLMDSFNSMGQVGQLVFWNAIIPGCEDMDFDDDFQLSYWGNFDDWLTSAITVGTRSLELKIQMLRPYDPYSRQMSNPFWRRVELRDPS</sequence>
<accession>A0ABY7CNJ6</accession>
<organism evidence="1 2">
    <name type="scientific">Puccinia triticina</name>
    <dbReference type="NCBI Taxonomy" id="208348"/>
    <lineage>
        <taxon>Eukaryota</taxon>
        <taxon>Fungi</taxon>
        <taxon>Dikarya</taxon>
        <taxon>Basidiomycota</taxon>
        <taxon>Pucciniomycotina</taxon>
        <taxon>Pucciniomycetes</taxon>
        <taxon>Pucciniales</taxon>
        <taxon>Pucciniaceae</taxon>
        <taxon>Puccinia</taxon>
    </lineage>
</organism>
<name>A0ABY7CNJ6_9BASI</name>
<keyword evidence="2" id="KW-1185">Reference proteome</keyword>
<gene>
    <name evidence="1" type="ORF">PtA15_7A540</name>
</gene>
<dbReference type="Proteomes" id="UP001164743">
    <property type="component" value="Chromosome 7A"/>
</dbReference>
<reference evidence="1" key="1">
    <citation type="submission" date="2022-10" db="EMBL/GenBank/DDBJ databases">
        <title>Puccinia triticina Genome sequencing and assembly.</title>
        <authorList>
            <person name="Li C."/>
        </authorList>
    </citation>
    <scope>NUCLEOTIDE SEQUENCE</scope>
    <source>
        <strain evidence="1">Pt15</strain>
    </source>
</reference>
<dbReference type="GeneID" id="77812052"/>
<dbReference type="RefSeq" id="XP_053022366.1">
    <property type="nucleotide sequence ID" value="XM_053171157.1"/>
</dbReference>
<proteinExistence type="predicted"/>
<evidence type="ECO:0000313" key="2">
    <source>
        <dbReference type="Proteomes" id="UP001164743"/>
    </source>
</evidence>
<evidence type="ECO:0000313" key="1">
    <source>
        <dbReference type="EMBL" id="WAQ86811.1"/>
    </source>
</evidence>
<dbReference type="EMBL" id="CP110427">
    <property type="protein sequence ID" value="WAQ86811.1"/>
    <property type="molecule type" value="Genomic_DNA"/>
</dbReference>
<protein>
    <submittedName>
        <fullName evidence="1">Uncharacterized protein</fullName>
    </submittedName>
</protein>